<dbReference type="InterPro" id="IPR000742">
    <property type="entry name" value="EGF"/>
</dbReference>
<dbReference type="GO" id="GO:0007219">
    <property type="term" value="P:Notch signaling pathway"/>
    <property type="evidence" value="ECO:0007669"/>
    <property type="project" value="TreeGrafter"/>
</dbReference>
<organism evidence="8">
    <name type="scientific">Pararge aegeria</name>
    <name type="common">speckled wood butterfly</name>
    <dbReference type="NCBI Taxonomy" id="116150"/>
    <lineage>
        <taxon>Eukaryota</taxon>
        <taxon>Metazoa</taxon>
        <taxon>Ecdysozoa</taxon>
        <taxon>Arthropoda</taxon>
        <taxon>Hexapoda</taxon>
        <taxon>Insecta</taxon>
        <taxon>Pterygota</taxon>
        <taxon>Neoptera</taxon>
        <taxon>Endopterygota</taxon>
        <taxon>Lepidoptera</taxon>
        <taxon>Glossata</taxon>
        <taxon>Ditrysia</taxon>
        <taxon>Papilionoidea</taxon>
        <taxon>Nymphalidae</taxon>
        <taxon>Satyrinae</taxon>
        <taxon>Satyrini</taxon>
        <taxon>Parargina</taxon>
        <taxon>Pararge</taxon>
    </lineage>
</organism>
<protein>
    <submittedName>
        <fullName evidence="8">Crumbs</fullName>
    </submittedName>
</protein>
<keyword evidence="5" id="KW-0325">Glycoprotein</keyword>
<dbReference type="PANTHER" id="PTHR12916:SF13">
    <property type="entry name" value="SUSHI, VON WILLEBRAND FACTOR TYPE A, EGF AND PENTRAXIN DOMAIN-CONTAINING PROTEIN 1-LIKE"/>
    <property type="match status" value="1"/>
</dbReference>
<reference evidence="8" key="2">
    <citation type="submission" date="2013-05" db="EMBL/GenBank/DDBJ databases">
        <authorList>
            <person name="Carter J.-M."/>
            <person name="Baker S.C."/>
            <person name="Pink R."/>
            <person name="Carter D.R.F."/>
            <person name="Collins A."/>
            <person name="Tomlin J."/>
            <person name="Gibbs M."/>
            <person name="Breuker C.J."/>
        </authorList>
    </citation>
    <scope>NUCLEOTIDE SEQUENCE</scope>
    <source>
        <tissue evidence="8">Ovary</tissue>
    </source>
</reference>
<keyword evidence="2" id="KW-0732">Signal</keyword>
<dbReference type="PROSITE" id="PS00022">
    <property type="entry name" value="EGF_1"/>
    <property type="match status" value="2"/>
</dbReference>
<name>S4P3X5_9NEOP</name>
<feature type="non-terminal residue" evidence="8">
    <location>
        <position position="68"/>
    </location>
</feature>
<keyword evidence="1 6" id="KW-0245">EGF-like domain</keyword>
<reference evidence="8" key="1">
    <citation type="journal article" date="2013" name="BMC Genomics">
        <title>Unscrambling butterfly oogenesis.</title>
        <authorList>
            <person name="Carter J.M."/>
            <person name="Baker S.C."/>
            <person name="Pink R."/>
            <person name="Carter D.R."/>
            <person name="Collins A."/>
            <person name="Tomlin J."/>
            <person name="Gibbs M."/>
            <person name="Breuker C.J."/>
        </authorList>
    </citation>
    <scope>NUCLEOTIDE SEQUENCE</scope>
    <source>
        <tissue evidence="8">Ovary</tissue>
    </source>
</reference>
<dbReference type="GO" id="GO:0005509">
    <property type="term" value="F:calcium ion binding"/>
    <property type="evidence" value="ECO:0007669"/>
    <property type="project" value="InterPro"/>
</dbReference>
<evidence type="ECO:0000256" key="3">
    <source>
        <dbReference type="ARBA" id="ARBA00022737"/>
    </source>
</evidence>
<evidence type="ECO:0000256" key="2">
    <source>
        <dbReference type="ARBA" id="ARBA00022729"/>
    </source>
</evidence>
<evidence type="ECO:0000259" key="7">
    <source>
        <dbReference type="PROSITE" id="PS50026"/>
    </source>
</evidence>
<keyword evidence="4 6" id="KW-1015">Disulfide bond</keyword>
<accession>S4P3X5</accession>
<evidence type="ECO:0000256" key="1">
    <source>
        <dbReference type="ARBA" id="ARBA00022536"/>
    </source>
</evidence>
<evidence type="ECO:0000256" key="4">
    <source>
        <dbReference type="ARBA" id="ARBA00023157"/>
    </source>
</evidence>
<dbReference type="PROSITE" id="PS01187">
    <property type="entry name" value="EGF_CA"/>
    <property type="match status" value="1"/>
</dbReference>
<feature type="disulfide bond" evidence="6">
    <location>
        <begin position="58"/>
        <end position="67"/>
    </location>
</feature>
<dbReference type="EMBL" id="GAIX01009297">
    <property type="protein sequence ID" value="JAA83263.1"/>
    <property type="molecule type" value="Transcribed_RNA"/>
</dbReference>
<keyword evidence="3" id="KW-0677">Repeat</keyword>
<dbReference type="CDD" id="cd00054">
    <property type="entry name" value="EGF_CA"/>
    <property type="match status" value="2"/>
</dbReference>
<dbReference type="InterPro" id="IPR018097">
    <property type="entry name" value="EGF_Ca-bd_CS"/>
</dbReference>
<evidence type="ECO:0000256" key="5">
    <source>
        <dbReference type="ARBA" id="ARBA00023180"/>
    </source>
</evidence>
<feature type="disulfide bond" evidence="6">
    <location>
        <begin position="20"/>
        <end position="29"/>
    </location>
</feature>
<dbReference type="PROSITE" id="PS50026">
    <property type="entry name" value="EGF_3"/>
    <property type="match status" value="2"/>
</dbReference>
<dbReference type="GO" id="GO:0005112">
    <property type="term" value="F:Notch binding"/>
    <property type="evidence" value="ECO:0007669"/>
    <property type="project" value="TreeGrafter"/>
</dbReference>
<proteinExistence type="predicted"/>
<comment type="caution">
    <text evidence="6">Lacks conserved residue(s) required for the propagation of feature annotation.</text>
</comment>
<dbReference type="SUPFAM" id="SSF57196">
    <property type="entry name" value="EGF/Laminin"/>
    <property type="match status" value="2"/>
</dbReference>
<dbReference type="FunFam" id="2.10.25.10:FF:000434">
    <property type="entry name" value="Predicted protein"/>
    <property type="match status" value="1"/>
</dbReference>
<evidence type="ECO:0000256" key="6">
    <source>
        <dbReference type="PROSITE-ProRule" id="PRU00076"/>
    </source>
</evidence>
<dbReference type="AlphaFoldDB" id="S4P3X5"/>
<dbReference type="PROSITE" id="PS00010">
    <property type="entry name" value="ASX_HYDROXYL"/>
    <property type="match status" value="2"/>
</dbReference>
<feature type="non-terminal residue" evidence="8">
    <location>
        <position position="1"/>
    </location>
</feature>
<dbReference type="SMART" id="SM00181">
    <property type="entry name" value="EGF"/>
    <property type="match status" value="2"/>
</dbReference>
<dbReference type="SMART" id="SM00179">
    <property type="entry name" value="EGF_CA"/>
    <property type="match status" value="2"/>
</dbReference>
<dbReference type="Pfam" id="PF00008">
    <property type="entry name" value="EGF"/>
    <property type="match status" value="2"/>
</dbReference>
<feature type="domain" description="EGF-like" evidence="7">
    <location>
        <begin position="32"/>
        <end position="68"/>
    </location>
</feature>
<dbReference type="PANTHER" id="PTHR12916">
    <property type="entry name" value="CYTOCHROME C OXIDASE POLYPEPTIDE VIC-2"/>
    <property type="match status" value="1"/>
</dbReference>
<feature type="domain" description="EGF-like" evidence="7">
    <location>
        <begin position="1"/>
        <end position="30"/>
    </location>
</feature>
<sequence length="68" mass="7657">SSPCRHGKCVDGVGDYECECFAGYEGTHCQDDINECLRYTPCEHGRCDDRRASYYCFCELGWGGQNCS</sequence>
<dbReference type="InterPro" id="IPR000152">
    <property type="entry name" value="EGF-type_Asp/Asn_hydroxyl_site"/>
</dbReference>
<dbReference type="Gene3D" id="2.10.25.10">
    <property type="entry name" value="Laminin"/>
    <property type="match status" value="2"/>
</dbReference>
<evidence type="ECO:0000313" key="8">
    <source>
        <dbReference type="EMBL" id="JAA83263.1"/>
    </source>
</evidence>
<dbReference type="InterPro" id="IPR001881">
    <property type="entry name" value="EGF-like_Ca-bd_dom"/>
</dbReference>
<dbReference type="PROSITE" id="PS01186">
    <property type="entry name" value="EGF_2"/>
    <property type="match status" value="2"/>
</dbReference>